<dbReference type="GO" id="GO:0003677">
    <property type="term" value="F:DNA binding"/>
    <property type="evidence" value="ECO:0007669"/>
    <property type="project" value="InterPro"/>
</dbReference>
<evidence type="ECO:0000313" key="2">
    <source>
        <dbReference type="EMBL" id="MSS44472.1"/>
    </source>
</evidence>
<dbReference type="OrthoDB" id="2325342at2"/>
<name>A0A844FKL7_9FIRM</name>
<gene>
    <name evidence="2" type="ORF">FYJ27_12400</name>
</gene>
<comment type="caution">
    <text evidence="2">The sequence shown here is derived from an EMBL/GenBank/DDBJ whole genome shotgun (WGS) entry which is preliminary data.</text>
</comment>
<dbReference type="AlphaFoldDB" id="A0A844FKL7"/>
<accession>A0A844FKL7</accession>
<dbReference type="SUPFAM" id="SSF53098">
    <property type="entry name" value="Ribonuclease H-like"/>
    <property type="match status" value="1"/>
</dbReference>
<reference evidence="2 3" key="1">
    <citation type="submission" date="2019-08" db="EMBL/GenBank/DDBJ databases">
        <title>In-depth cultivation of the pig gut microbiome towards novel bacterial diversity and tailored functional studies.</title>
        <authorList>
            <person name="Wylensek D."/>
            <person name="Hitch T.C.A."/>
            <person name="Clavel T."/>
        </authorList>
    </citation>
    <scope>NUCLEOTIDE SEQUENCE [LARGE SCALE GENOMIC DNA]</scope>
    <source>
        <strain evidence="2 3">Med78-601-WT-4W-RMD-3</strain>
    </source>
</reference>
<dbReference type="Gene3D" id="3.90.350.10">
    <property type="entry name" value="Transposase Inhibitor Protein From Tn5, Chain A, domain 1"/>
    <property type="match status" value="1"/>
</dbReference>
<evidence type="ECO:0000313" key="3">
    <source>
        <dbReference type="Proteomes" id="UP000462760"/>
    </source>
</evidence>
<dbReference type="EMBL" id="VULR01000042">
    <property type="protein sequence ID" value="MSS44472.1"/>
    <property type="molecule type" value="Genomic_DNA"/>
</dbReference>
<dbReference type="GO" id="GO:0006313">
    <property type="term" value="P:DNA transposition"/>
    <property type="evidence" value="ECO:0007669"/>
    <property type="project" value="InterPro"/>
</dbReference>
<dbReference type="Proteomes" id="UP000462760">
    <property type="component" value="Unassembled WGS sequence"/>
</dbReference>
<organism evidence="2 3">
    <name type="scientific">Anaerosalibacter bizertensis</name>
    <dbReference type="NCBI Taxonomy" id="932217"/>
    <lineage>
        <taxon>Bacteria</taxon>
        <taxon>Bacillati</taxon>
        <taxon>Bacillota</taxon>
        <taxon>Tissierellia</taxon>
        <taxon>Tissierellales</taxon>
        <taxon>Sporanaerobacteraceae</taxon>
        <taxon>Anaerosalibacter</taxon>
    </lineage>
</organism>
<dbReference type="RefSeq" id="WP_154485139.1">
    <property type="nucleotide sequence ID" value="NZ_VULR01000042.1"/>
</dbReference>
<dbReference type="InterPro" id="IPR002559">
    <property type="entry name" value="Transposase_11"/>
</dbReference>
<proteinExistence type="predicted"/>
<protein>
    <submittedName>
        <fullName evidence="2">Transposase</fullName>
    </submittedName>
</protein>
<dbReference type="Pfam" id="PF01609">
    <property type="entry name" value="DDE_Tnp_1"/>
    <property type="match status" value="1"/>
</dbReference>
<dbReference type="InterPro" id="IPR012337">
    <property type="entry name" value="RNaseH-like_sf"/>
</dbReference>
<sequence>MINYIKLSYQIKRKLSTFSKKISKNISRPKYKFMFQMMYGFLESNSILLSNIARALKEDILLKKTIERLSRNLSSFNETDQLVENYINTIQSLINDNTIFCIDGSEITKPNSKVLEDMGTVRDGSTGETNVNGYNILEIAALTNKHDMPISVYSKIYSNVCKDFKSENTETLKSLEFIRAHFGNVGIKALDRGYDNNQFYEYFTNNNEKFVIRAKRNRDVIYNGKVINIFKLANKYKGKYVTTVKNKAGKAKKCKFSHIPIALPAMPDKKLTLVIIRGFGKIPMMLITNLNPTDKRLSIAILKVYLKRWKIEEYFRFKKQQFDFENIRVRSLNSISTINLLLSITIGFIGMLSQKRKESILVMFILKISKRIYDIPKFNYYALSDGIYTILQKTKTGIKNFIKPIFRNKGSQQLLIANAFL</sequence>
<evidence type="ECO:0000259" key="1">
    <source>
        <dbReference type="Pfam" id="PF01609"/>
    </source>
</evidence>
<feature type="domain" description="Transposase IS4-like" evidence="1">
    <location>
        <begin position="97"/>
        <end position="344"/>
    </location>
</feature>
<dbReference type="GO" id="GO:0004803">
    <property type="term" value="F:transposase activity"/>
    <property type="evidence" value="ECO:0007669"/>
    <property type="project" value="InterPro"/>
</dbReference>